<organism evidence="6 7">
    <name type="scientific">Leptospira harrisiae</name>
    <dbReference type="NCBI Taxonomy" id="2023189"/>
    <lineage>
        <taxon>Bacteria</taxon>
        <taxon>Pseudomonadati</taxon>
        <taxon>Spirochaetota</taxon>
        <taxon>Spirochaetia</taxon>
        <taxon>Leptospirales</taxon>
        <taxon>Leptospiraceae</taxon>
        <taxon>Leptospira</taxon>
    </lineage>
</organism>
<dbReference type="EMBL" id="NPDX01000003">
    <property type="protein sequence ID" value="PJZ84271.1"/>
    <property type="molecule type" value="Genomic_DNA"/>
</dbReference>
<dbReference type="InterPro" id="IPR018060">
    <property type="entry name" value="HTH_AraC"/>
</dbReference>
<dbReference type="InterPro" id="IPR009057">
    <property type="entry name" value="Homeodomain-like_sf"/>
</dbReference>
<dbReference type="SMART" id="SM00342">
    <property type="entry name" value="HTH_ARAC"/>
    <property type="match status" value="1"/>
</dbReference>
<feature type="transmembrane region" description="Helical" evidence="4">
    <location>
        <begin position="35"/>
        <end position="55"/>
    </location>
</feature>
<keyword evidence="3" id="KW-0804">Transcription</keyword>
<keyword evidence="4" id="KW-0812">Transmembrane</keyword>
<dbReference type="Gene3D" id="1.10.10.60">
    <property type="entry name" value="Homeodomain-like"/>
    <property type="match status" value="1"/>
</dbReference>
<dbReference type="GO" id="GO:0043565">
    <property type="term" value="F:sequence-specific DNA binding"/>
    <property type="evidence" value="ECO:0007669"/>
    <property type="project" value="InterPro"/>
</dbReference>
<dbReference type="PROSITE" id="PS00041">
    <property type="entry name" value="HTH_ARAC_FAMILY_1"/>
    <property type="match status" value="1"/>
</dbReference>
<dbReference type="Pfam" id="PF12833">
    <property type="entry name" value="HTH_18"/>
    <property type="match status" value="1"/>
</dbReference>
<feature type="transmembrane region" description="Helical" evidence="4">
    <location>
        <begin position="6"/>
        <end position="23"/>
    </location>
</feature>
<accession>A0A2N0AJ69</accession>
<feature type="transmembrane region" description="Helical" evidence="4">
    <location>
        <begin position="177"/>
        <end position="199"/>
    </location>
</feature>
<dbReference type="OrthoDB" id="326536at2"/>
<sequence length="364" mass="42512">MIGSILLGAGFMQSVFLGIYFYRREKTGKQFSRRLGYFFFFLSLITVCNLVYFSGNLNDFPHLIKTGYFLGFCIAPFFSFAVTRYFGIPKENQIWFGFFLIVPTLFFLVHIPFFLLSGEDKILSLKKVSQNEFLSESNLFQMLTLCFSLLVFFRTYFRFQSVLGEFSENFDSEGKLFSRYILVLIFWLFLCILFCIFFPGKPSESVSNIGFSVWVLGFAWHRIYLDKKLYDTHSSLQTKSNTNKYKKSHLADQKLNELGKHLENLLNNKELILDENLNLAKISKILGLTSHTTSQVCNRYFDQSLIEIIRNKRIEFAKKILIESDTPVLRVGFDVGFNSKNAFIRAFKEITKVTPSEYRKKYKP</sequence>
<dbReference type="PANTHER" id="PTHR43280:SF29">
    <property type="entry name" value="ARAC-FAMILY TRANSCRIPTIONAL REGULATOR"/>
    <property type="match status" value="1"/>
</dbReference>
<keyword evidence="7" id="KW-1185">Reference proteome</keyword>
<dbReference type="PROSITE" id="PS01124">
    <property type="entry name" value="HTH_ARAC_FAMILY_2"/>
    <property type="match status" value="1"/>
</dbReference>
<feature type="transmembrane region" description="Helical" evidence="4">
    <location>
        <begin position="138"/>
        <end position="157"/>
    </location>
</feature>
<evidence type="ECO:0000313" key="7">
    <source>
        <dbReference type="Proteomes" id="UP000232145"/>
    </source>
</evidence>
<proteinExistence type="predicted"/>
<feature type="domain" description="HTH araC/xylS-type" evidence="5">
    <location>
        <begin position="256"/>
        <end position="361"/>
    </location>
</feature>
<keyword evidence="1" id="KW-0805">Transcription regulation</keyword>
<evidence type="ECO:0000256" key="4">
    <source>
        <dbReference type="SAM" id="Phobius"/>
    </source>
</evidence>
<keyword evidence="4" id="KW-0472">Membrane</keyword>
<evidence type="ECO:0000256" key="2">
    <source>
        <dbReference type="ARBA" id="ARBA00023125"/>
    </source>
</evidence>
<comment type="caution">
    <text evidence="6">The sequence shown here is derived from an EMBL/GenBank/DDBJ whole genome shotgun (WGS) entry which is preliminary data.</text>
</comment>
<dbReference type="Proteomes" id="UP000232145">
    <property type="component" value="Unassembled WGS sequence"/>
</dbReference>
<evidence type="ECO:0000259" key="5">
    <source>
        <dbReference type="PROSITE" id="PS01124"/>
    </source>
</evidence>
<gene>
    <name evidence="6" type="ORF">CH364_13200</name>
</gene>
<feature type="transmembrane region" description="Helical" evidence="4">
    <location>
        <begin position="205"/>
        <end position="225"/>
    </location>
</feature>
<feature type="transmembrane region" description="Helical" evidence="4">
    <location>
        <begin position="67"/>
        <end position="87"/>
    </location>
</feature>
<protein>
    <submittedName>
        <fullName evidence="6">AraC family transcriptional regulator</fullName>
    </submittedName>
</protein>
<keyword evidence="2" id="KW-0238">DNA-binding</keyword>
<evidence type="ECO:0000256" key="3">
    <source>
        <dbReference type="ARBA" id="ARBA00023163"/>
    </source>
</evidence>
<dbReference type="InterPro" id="IPR018062">
    <property type="entry name" value="HTH_AraC-typ_CS"/>
</dbReference>
<dbReference type="GO" id="GO:0003700">
    <property type="term" value="F:DNA-binding transcription factor activity"/>
    <property type="evidence" value="ECO:0007669"/>
    <property type="project" value="InterPro"/>
</dbReference>
<dbReference type="AlphaFoldDB" id="A0A2N0AJ69"/>
<evidence type="ECO:0000256" key="1">
    <source>
        <dbReference type="ARBA" id="ARBA00023015"/>
    </source>
</evidence>
<dbReference type="PANTHER" id="PTHR43280">
    <property type="entry name" value="ARAC-FAMILY TRANSCRIPTIONAL REGULATOR"/>
    <property type="match status" value="1"/>
</dbReference>
<feature type="transmembrane region" description="Helical" evidence="4">
    <location>
        <begin position="94"/>
        <end position="118"/>
    </location>
</feature>
<dbReference type="SUPFAM" id="SSF46689">
    <property type="entry name" value="Homeodomain-like"/>
    <property type="match status" value="1"/>
</dbReference>
<reference evidence="6 7" key="1">
    <citation type="submission" date="2017-07" db="EMBL/GenBank/DDBJ databases">
        <title>Leptospira spp. isolated from tropical soils.</title>
        <authorList>
            <person name="Thibeaux R."/>
            <person name="Iraola G."/>
            <person name="Ferres I."/>
            <person name="Bierque E."/>
            <person name="Girault D."/>
            <person name="Soupe-Gilbert M.-E."/>
            <person name="Picardeau M."/>
            <person name="Goarant C."/>
        </authorList>
    </citation>
    <scope>NUCLEOTIDE SEQUENCE [LARGE SCALE GENOMIC DNA]</scope>
    <source>
        <strain evidence="6 7">FH2-B-A1</strain>
    </source>
</reference>
<name>A0A2N0AJ69_9LEPT</name>
<evidence type="ECO:0000313" key="6">
    <source>
        <dbReference type="EMBL" id="PJZ84271.1"/>
    </source>
</evidence>
<dbReference type="RefSeq" id="WP_100744455.1">
    <property type="nucleotide sequence ID" value="NZ_NPDW01000002.1"/>
</dbReference>
<keyword evidence="4" id="KW-1133">Transmembrane helix</keyword>